<feature type="compositionally biased region" description="Polar residues" evidence="1">
    <location>
        <begin position="200"/>
        <end position="210"/>
    </location>
</feature>
<reference evidence="2 3" key="1">
    <citation type="submission" date="2017-09" db="EMBL/GenBank/DDBJ databases">
        <title>Genome sequencing of Besnoitia besnoiti strain Bb-Ger1.</title>
        <authorList>
            <person name="Schares G."/>
            <person name="Venepally P."/>
            <person name="Lorenzi H.A."/>
        </authorList>
    </citation>
    <scope>NUCLEOTIDE SEQUENCE [LARGE SCALE GENOMIC DNA]</scope>
    <source>
        <strain evidence="2 3">Bb-Ger1</strain>
    </source>
</reference>
<dbReference type="GeneID" id="40312053"/>
<feature type="region of interest" description="Disordered" evidence="1">
    <location>
        <begin position="339"/>
        <end position="387"/>
    </location>
</feature>
<evidence type="ECO:0000313" key="3">
    <source>
        <dbReference type="Proteomes" id="UP000224006"/>
    </source>
</evidence>
<feature type="region of interest" description="Disordered" evidence="1">
    <location>
        <begin position="1017"/>
        <end position="1073"/>
    </location>
</feature>
<organism evidence="2 3">
    <name type="scientific">Besnoitia besnoiti</name>
    <name type="common">Apicomplexan protozoan</name>
    <dbReference type="NCBI Taxonomy" id="94643"/>
    <lineage>
        <taxon>Eukaryota</taxon>
        <taxon>Sar</taxon>
        <taxon>Alveolata</taxon>
        <taxon>Apicomplexa</taxon>
        <taxon>Conoidasida</taxon>
        <taxon>Coccidia</taxon>
        <taxon>Eucoccidiorida</taxon>
        <taxon>Eimeriorina</taxon>
        <taxon>Sarcocystidae</taxon>
        <taxon>Besnoitia</taxon>
    </lineage>
</organism>
<gene>
    <name evidence="2" type="ORF">BESB_071270</name>
</gene>
<comment type="caution">
    <text evidence="2">The sequence shown here is derived from an EMBL/GenBank/DDBJ whole genome shotgun (WGS) entry which is preliminary data.</text>
</comment>
<feature type="region of interest" description="Disordered" evidence="1">
    <location>
        <begin position="427"/>
        <end position="446"/>
    </location>
</feature>
<feature type="region of interest" description="Disordered" evidence="1">
    <location>
        <begin position="728"/>
        <end position="764"/>
    </location>
</feature>
<dbReference type="KEGG" id="bbes:BESB_071270"/>
<name>A0A2A9M7K6_BESBE</name>
<dbReference type="RefSeq" id="XP_029217984.1">
    <property type="nucleotide sequence ID" value="XM_029365500.1"/>
</dbReference>
<dbReference type="VEuPathDB" id="ToxoDB:BESB_071270"/>
<sequence>MLSGSSFPAVFAGGPSAEEGTGVEAKAYYGNEPRLAEPEKEPPADCCGPCCGLSESACERPSRILEKCRAGAVIADSRGPWDAAAGAPVLFFPSTQPSQTQWDKREEGDLTERRCTSTTSASTTLGAKENLSFFCHTSPSSATTDSDNTFGSFSPVALLEASSSSRPSSVTSLLSASLVSLVTGPGGGGCSTPSGGGAVSGSTPSLSFPPSQMADEARLGDGDGPCSPGDGDAAQFSSPLLTSSPAPQSAASTPDAPASFVSEEASRFQRRQFGQPALAAETWAAIERSALLKDADSPEGNSSCLSYAPLCVPVWEEGDGEELRAKDSLGAWPCRRAELEAETSEDTRRLSSPGLIGPVSRCTSGGTPRLTASAAATDESGESPTAVLTGKMCSGSTAADEDRDSALLLLGALRPSTSFPSHVSHASRSTACCTSPPGSPTKLPEMSAFSPAETRVAGSGSEWLSPSSGRSSASSGNQFFSLYSIGAHSQRAGEGETGAEGLEAREELCFFLPSSLAVLSLDAPARPADASQQACAQQKACGDLRAPAGFHGEHVSASTKAAGQGGPAWAQSPGEGLRVSPGFHSQASVLEPCGDFPVPGHGYPEERIDRAPGGQFNLHVTAAASRGTGLRASVATGVSSNQRLASSLQHLGTSGSAFADAGRRPWHDPAASIPPFQGEAARGRGFAEQASGGAFAHAACNVADGLAPACSPGSLSGLRRPYGSFGGSDPRAASAATPFFTRGPTGNIRGPASAAGSVDTAGPPARVEWHTCARGTAGPEGKQSSRYIAAAPDFPAAVPHGPLDACSGSPPASTLGSARGPARAGGFAAHLKEESTCLRLQPGKALRQAPVPRPPRPGVPHAEPAASLGRAPLVSVPSLCESFLNAHSQGPQIISGVDGVHATPGAFAAAGMTAPQRRVAVQGPLDAGKKFGDMLKPPLLGAETADPNGGGVPPPGGLSPSSPMSLTLNRLLAAYSGPVPVHGSADPSATQALPAHAADMAAFSSLAAAPCQRGPQTARAAGAMGSNGDKGRRVPGVKWSAPTAARESAQASRGGRVRVPGSSLVQSIQRAGK</sequence>
<proteinExistence type="predicted"/>
<feature type="compositionally biased region" description="Basic and acidic residues" evidence="1">
    <location>
        <begin position="339"/>
        <end position="349"/>
    </location>
</feature>
<protein>
    <submittedName>
        <fullName evidence="2">Uncharacterized protein</fullName>
    </submittedName>
</protein>
<evidence type="ECO:0000256" key="1">
    <source>
        <dbReference type="SAM" id="MobiDB-lite"/>
    </source>
</evidence>
<feature type="region of interest" description="Disordered" evidence="1">
    <location>
        <begin position="1"/>
        <end position="25"/>
    </location>
</feature>
<dbReference type="AlphaFoldDB" id="A0A2A9M7K6"/>
<feature type="compositionally biased region" description="Gly residues" evidence="1">
    <location>
        <begin position="186"/>
        <end position="199"/>
    </location>
</feature>
<evidence type="ECO:0000313" key="2">
    <source>
        <dbReference type="EMBL" id="PFH33975.1"/>
    </source>
</evidence>
<dbReference type="EMBL" id="NWUJ01000007">
    <property type="protein sequence ID" value="PFH33975.1"/>
    <property type="molecule type" value="Genomic_DNA"/>
</dbReference>
<dbReference type="Proteomes" id="UP000224006">
    <property type="component" value="Unassembled WGS sequence"/>
</dbReference>
<dbReference type="OrthoDB" id="330838at2759"/>
<keyword evidence="3" id="KW-1185">Reference proteome</keyword>
<accession>A0A2A9M7K6</accession>
<feature type="compositionally biased region" description="Polar residues" evidence="1">
    <location>
        <begin position="1063"/>
        <end position="1073"/>
    </location>
</feature>
<feature type="compositionally biased region" description="Low complexity" evidence="1">
    <location>
        <begin position="224"/>
        <end position="259"/>
    </location>
</feature>
<feature type="region of interest" description="Disordered" evidence="1">
    <location>
        <begin position="186"/>
        <end position="263"/>
    </location>
</feature>
<feature type="region of interest" description="Disordered" evidence="1">
    <location>
        <begin position="555"/>
        <end position="574"/>
    </location>
</feature>